<dbReference type="Proteomes" id="UP000001955">
    <property type="component" value="Chromosome"/>
</dbReference>
<evidence type="ECO:0008006" key="3">
    <source>
        <dbReference type="Google" id="ProtNLM"/>
    </source>
</evidence>
<organism evidence="1 2">
    <name type="scientific">Shimwellia blattae (strain ATCC 29907 / DSM 4481 / JCM 1650 / NBRC 105725 / CDC 9005-74)</name>
    <name type="common">Escherichia blattae</name>
    <dbReference type="NCBI Taxonomy" id="630626"/>
    <lineage>
        <taxon>Bacteria</taxon>
        <taxon>Pseudomonadati</taxon>
        <taxon>Pseudomonadota</taxon>
        <taxon>Gammaproteobacteria</taxon>
        <taxon>Enterobacterales</taxon>
        <taxon>Enterobacteriaceae</taxon>
        <taxon>Shimwellia</taxon>
    </lineage>
</organism>
<sequence>MNRPLSRSYYGWLAGLMLLMMSPLLPAGWNFDIINQQSQQRYGPPSPEARRHITAWEVLIKHPPKGVLNQLTQVNRFFNSRMQFRDDISLWRQNDYWATPMEFLRRGAGDCEDFALAKYFTLRQMGIPASQLRITYVKALRLNQAHMVLTWYATPGSIPLVLDNLTSEILPAGRRQDLQPVYSFNSQGVWMPQAGQTKHIGSSNRLSRWQDLRARMRAEGFDIQQ</sequence>
<dbReference type="SUPFAM" id="SSF54001">
    <property type="entry name" value="Cysteine proteinases"/>
    <property type="match status" value="1"/>
</dbReference>
<dbReference type="PATRIC" id="fig|630626.3.peg.3013"/>
<accession>I2BCB0</accession>
<dbReference type="Pfam" id="PF06035">
    <property type="entry name" value="Peptidase_C93"/>
    <property type="match status" value="1"/>
</dbReference>
<name>I2BCB0_SHIBC</name>
<dbReference type="eggNOG" id="COG3672">
    <property type="taxonomic scope" value="Bacteria"/>
</dbReference>
<evidence type="ECO:0000313" key="2">
    <source>
        <dbReference type="Proteomes" id="UP000001955"/>
    </source>
</evidence>
<keyword evidence="2" id="KW-1185">Reference proteome</keyword>
<reference evidence="1 2" key="1">
    <citation type="journal article" date="2012" name="J. Bacteriol.">
        <title>Complete genome sequence of the B12-producing Shimwellia blattae strain DSM 4481, isolated from a cockroach.</title>
        <authorList>
            <person name="Brzuszkiewicz E."/>
            <person name="Waschkowitz T."/>
            <person name="Wiezer A."/>
            <person name="Daniel R."/>
        </authorList>
    </citation>
    <scope>NUCLEOTIDE SEQUENCE [LARGE SCALE GENOMIC DNA]</scope>
    <source>
        <strain evidence="2">ATCC 29907 / DSM 4481 / JCM 1650 / NBRC 105725 / CDC 9005-74</strain>
    </source>
</reference>
<dbReference type="InterPro" id="IPR010319">
    <property type="entry name" value="Transglutaminase-like_Cys_pept"/>
</dbReference>
<gene>
    <name evidence="1" type="ordered locus">EBL_c30940</name>
</gene>
<dbReference type="Gene3D" id="3.10.620.30">
    <property type="match status" value="1"/>
</dbReference>
<proteinExistence type="predicted"/>
<dbReference type="NCBIfam" id="NF045674">
    <property type="entry name" value="CystProtLapG"/>
    <property type="match status" value="1"/>
</dbReference>
<dbReference type="AlphaFoldDB" id="I2BCB0"/>
<dbReference type="KEGG" id="ebt:EBL_c30940"/>
<dbReference type="InterPro" id="IPR038765">
    <property type="entry name" value="Papain-like_cys_pep_sf"/>
</dbReference>
<dbReference type="RefSeq" id="WP_014716156.1">
    <property type="nucleotide sequence ID" value="NC_017910.1"/>
</dbReference>
<dbReference type="EMBL" id="CP001560">
    <property type="protein sequence ID" value="AFJ48164.1"/>
    <property type="molecule type" value="Genomic_DNA"/>
</dbReference>
<evidence type="ECO:0000313" key="1">
    <source>
        <dbReference type="EMBL" id="AFJ48164.1"/>
    </source>
</evidence>
<dbReference type="PANTHER" id="PTHR39327">
    <property type="match status" value="1"/>
</dbReference>
<dbReference type="PANTHER" id="PTHR39327:SF1">
    <property type="entry name" value="BLR5470 PROTEIN"/>
    <property type="match status" value="1"/>
</dbReference>
<protein>
    <recommendedName>
        <fullName evidence="3">Periplasmic protein</fullName>
    </recommendedName>
</protein>
<dbReference type="HOGENOM" id="CLU_085651_0_0_6"/>
<dbReference type="STRING" id="630626.EBL_c30940"/>